<proteinExistence type="predicted"/>
<feature type="region of interest" description="Disordered" evidence="1">
    <location>
        <begin position="62"/>
        <end position="82"/>
    </location>
</feature>
<dbReference type="AlphaFoldDB" id="A0A371G0M7"/>
<name>A0A371G0M7_MUCPR</name>
<accession>A0A371G0M7</accession>
<evidence type="ECO:0000313" key="2">
    <source>
        <dbReference type="EMBL" id="RDX84070.1"/>
    </source>
</evidence>
<protein>
    <recommendedName>
        <fullName evidence="4">RNase H type-1 domain-containing protein</fullName>
    </recommendedName>
</protein>
<dbReference type="Proteomes" id="UP000257109">
    <property type="component" value="Unassembled WGS sequence"/>
</dbReference>
<keyword evidence="3" id="KW-1185">Reference proteome</keyword>
<organism evidence="2 3">
    <name type="scientific">Mucuna pruriens</name>
    <name type="common">Velvet bean</name>
    <name type="synonym">Dolichos pruriens</name>
    <dbReference type="NCBI Taxonomy" id="157652"/>
    <lineage>
        <taxon>Eukaryota</taxon>
        <taxon>Viridiplantae</taxon>
        <taxon>Streptophyta</taxon>
        <taxon>Embryophyta</taxon>
        <taxon>Tracheophyta</taxon>
        <taxon>Spermatophyta</taxon>
        <taxon>Magnoliopsida</taxon>
        <taxon>eudicotyledons</taxon>
        <taxon>Gunneridae</taxon>
        <taxon>Pentapetalae</taxon>
        <taxon>rosids</taxon>
        <taxon>fabids</taxon>
        <taxon>Fabales</taxon>
        <taxon>Fabaceae</taxon>
        <taxon>Papilionoideae</taxon>
        <taxon>50 kb inversion clade</taxon>
        <taxon>NPAAA clade</taxon>
        <taxon>indigoferoid/millettioid clade</taxon>
        <taxon>Phaseoleae</taxon>
        <taxon>Mucuna</taxon>
    </lineage>
</organism>
<evidence type="ECO:0000313" key="3">
    <source>
        <dbReference type="Proteomes" id="UP000257109"/>
    </source>
</evidence>
<feature type="non-terminal residue" evidence="2">
    <location>
        <position position="1"/>
    </location>
</feature>
<reference evidence="2" key="1">
    <citation type="submission" date="2018-05" db="EMBL/GenBank/DDBJ databases">
        <title>Draft genome of Mucuna pruriens seed.</title>
        <authorList>
            <person name="Nnadi N.E."/>
            <person name="Vos R."/>
            <person name="Hasami M.H."/>
            <person name="Devisetty U.K."/>
            <person name="Aguiy J.C."/>
        </authorList>
    </citation>
    <scope>NUCLEOTIDE SEQUENCE [LARGE SCALE GENOMIC DNA]</scope>
    <source>
        <strain evidence="2">JCA_2017</strain>
    </source>
</reference>
<sequence length="82" mass="9008">MKAQVLVDFINELSPNSGDEELSKNDKEWTLSIDGSCNKKEAKCGQGVGWDVGKIYPTTCPSREERKGKLASKGGKYAEERA</sequence>
<evidence type="ECO:0000256" key="1">
    <source>
        <dbReference type="SAM" id="MobiDB-lite"/>
    </source>
</evidence>
<dbReference type="EMBL" id="QJKJ01007161">
    <property type="protein sequence ID" value="RDX84070.1"/>
    <property type="molecule type" value="Genomic_DNA"/>
</dbReference>
<evidence type="ECO:0008006" key="4">
    <source>
        <dbReference type="Google" id="ProtNLM"/>
    </source>
</evidence>
<dbReference type="OrthoDB" id="1303539at2759"/>
<comment type="caution">
    <text evidence="2">The sequence shown here is derived from an EMBL/GenBank/DDBJ whole genome shotgun (WGS) entry which is preliminary data.</text>
</comment>
<gene>
    <name evidence="2" type="ORF">CR513_34937</name>
</gene>